<dbReference type="RefSeq" id="WP_379276684.1">
    <property type="nucleotide sequence ID" value="NZ_JBHUGT010000021.1"/>
</dbReference>
<name>A0ABW5R0V7_9BACL</name>
<evidence type="ECO:0000313" key="3">
    <source>
        <dbReference type="Proteomes" id="UP001597493"/>
    </source>
</evidence>
<gene>
    <name evidence="2" type="ORF">ACFSW5_19415</name>
</gene>
<dbReference type="SUPFAM" id="SSF55594">
    <property type="entry name" value="HPr-like"/>
    <property type="match status" value="1"/>
</dbReference>
<sequence length="91" mass="10227">MRVHEFAIGYTLEREALMDISRKASRFVSDIVLKFEYSGAEHAVDVKSLLGILLLPIQSGVSLRLETKGEDELEALEYVLEMFEKQTAGGH</sequence>
<dbReference type="Proteomes" id="UP001597493">
    <property type="component" value="Unassembled WGS sequence"/>
</dbReference>
<dbReference type="Pfam" id="PF00381">
    <property type="entry name" value="PTS-HPr"/>
    <property type="match status" value="1"/>
</dbReference>
<evidence type="ECO:0000313" key="2">
    <source>
        <dbReference type="EMBL" id="MFD2662428.1"/>
    </source>
</evidence>
<proteinExistence type="predicted"/>
<dbReference type="Gene3D" id="3.30.1340.10">
    <property type="entry name" value="HPr-like"/>
    <property type="match status" value="1"/>
</dbReference>
<dbReference type="InterPro" id="IPR035895">
    <property type="entry name" value="HPr-like_sf"/>
</dbReference>
<dbReference type="PROSITE" id="PS51350">
    <property type="entry name" value="PTS_HPR_DOM"/>
    <property type="match status" value="1"/>
</dbReference>
<keyword evidence="3" id="KW-1185">Reference proteome</keyword>
<feature type="domain" description="HPr" evidence="1">
    <location>
        <begin position="1"/>
        <end position="91"/>
    </location>
</feature>
<comment type="caution">
    <text evidence="2">The sequence shown here is derived from an EMBL/GenBank/DDBJ whole genome shotgun (WGS) entry which is preliminary data.</text>
</comment>
<dbReference type="EMBL" id="JBHUMY010000027">
    <property type="protein sequence ID" value="MFD2662428.1"/>
    <property type="molecule type" value="Genomic_DNA"/>
</dbReference>
<organism evidence="2 3">
    <name type="scientific">Paenibacillus thailandensis</name>
    <dbReference type="NCBI Taxonomy" id="393250"/>
    <lineage>
        <taxon>Bacteria</taxon>
        <taxon>Bacillati</taxon>
        <taxon>Bacillota</taxon>
        <taxon>Bacilli</taxon>
        <taxon>Bacillales</taxon>
        <taxon>Paenibacillaceae</taxon>
        <taxon>Paenibacillus</taxon>
    </lineage>
</organism>
<evidence type="ECO:0000259" key="1">
    <source>
        <dbReference type="PROSITE" id="PS51350"/>
    </source>
</evidence>
<dbReference type="InterPro" id="IPR000032">
    <property type="entry name" value="HPr-like"/>
</dbReference>
<protein>
    <submittedName>
        <fullName evidence="2">HPr family phosphocarrier protein</fullName>
    </submittedName>
</protein>
<reference evidence="3" key="1">
    <citation type="journal article" date="2019" name="Int. J. Syst. Evol. Microbiol.">
        <title>The Global Catalogue of Microorganisms (GCM) 10K type strain sequencing project: providing services to taxonomists for standard genome sequencing and annotation.</title>
        <authorList>
            <consortium name="The Broad Institute Genomics Platform"/>
            <consortium name="The Broad Institute Genome Sequencing Center for Infectious Disease"/>
            <person name="Wu L."/>
            <person name="Ma J."/>
        </authorList>
    </citation>
    <scope>NUCLEOTIDE SEQUENCE [LARGE SCALE GENOMIC DNA]</scope>
    <source>
        <strain evidence="3">TISTR 1827</strain>
    </source>
</reference>
<accession>A0ABW5R0V7</accession>